<dbReference type="Pfam" id="PF01970">
    <property type="entry name" value="TctA"/>
    <property type="match status" value="1"/>
</dbReference>
<dbReference type="RefSeq" id="WP_146506793.1">
    <property type="nucleotide sequence ID" value="NZ_SIHI01000001.1"/>
</dbReference>
<dbReference type="PANTHER" id="PTHR35342:SF5">
    <property type="entry name" value="TRICARBOXYLIC TRANSPORT PROTEIN"/>
    <property type="match status" value="1"/>
</dbReference>
<feature type="transmembrane region" description="Helical" evidence="1">
    <location>
        <begin position="53"/>
        <end position="76"/>
    </location>
</feature>
<keyword evidence="1" id="KW-0812">Transmembrane</keyword>
<dbReference type="OrthoDB" id="9781349at2"/>
<feature type="transmembrane region" description="Helical" evidence="1">
    <location>
        <begin position="352"/>
        <end position="372"/>
    </location>
</feature>
<evidence type="ECO:0000313" key="4">
    <source>
        <dbReference type="Proteomes" id="UP000317243"/>
    </source>
</evidence>
<dbReference type="InterPro" id="IPR002823">
    <property type="entry name" value="DUF112_TM"/>
</dbReference>
<keyword evidence="4" id="KW-1185">Reference proteome</keyword>
<feature type="transmembrane region" description="Helical" evidence="1">
    <location>
        <begin position="253"/>
        <end position="277"/>
    </location>
</feature>
<keyword evidence="1" id="KW-0472">Membrane</keyword>
<feature type="transmembrane region" description="Helical" evidence="1">
    <location>
        <begin position="460"/>
        <end position="481"/>
    </location>
</feature>
<feature type="transmembrane region" description="Helical" evidence="1">
    <location>
        <begin position="103"/>
        <end position="126"/>
    </location>
</feature>
<feature type="transmembrane region" description="Helical" evidence="1">
    <location>
        <begin position="160"/>
        <end position="180"/>
    </location>
</feature>
<dbReference type="PANTHER" id="PTHR35342">
    <property type="entry name" value="TRICARBOXYLIC TRANSPORT PROTEIN"/>
    <property type="match status" value="1"/>
</dbReference>
<evidence type="ECO:0000313" key="3">
    <source>
        <dbReference type="EMBL" id="TWT56886.1"/>
    </source>
</evidence>
<feature type="domain" description="DUF112" evidence="2">
    <location>
        <begin position="14"/>
        <end position="433"/>
    </location>
</feature>
<accession>A0A5C5X1T9</accession>
<proteinExistence type="predicted"/>
<comment type="caution">
    <text evidence="3">The sequence shown here is derived from an EMBL/GenBank/DDBJ whole genome shotgun (WGS) entry which is preliminary data.</text>
</comment>
<feature type="transmembrane region" description="Helical" evidence="1">
    <location>
        <begin position="384"/>
        <end position="402"/>
    </location>
</feature>
<reference evidence="3 4" key="1">
    <citation type="submission" date="2019-02" db="EMBL/GenBank/DDBJ databases">
        <title>Deep-cultivation of Planctomycetes and their phenomic and genomic characterization uncovers novel biology.</title>
        <authorList>
            <person name="Wiegand S."/>
            <person name="Jogler M."/>
            <person name="Boedeker C."/>
            <person name="Pinto D."/>
            <person name="Vollmers J."/>
            <person name="Rivas-Marin E."/>
            <person name="Kohn T."/>
            <person name="Peeters S.H."/>
            <person name="Heuer A."/>
            <person name="Rast P."/>
            <person name="Oberbeckmann S."/>
            <person name="Bunk B."/>
            <person name="Jeske O."/>
            <person name="Meyerdierks A."/>
            <person name="Storesund J.E."/>
            <person name="Kallscheuer N."/>
            <person name="Luecker S."/>
            <person name="Lage O.M."/>
            <person name="Pohl T."/>
            <person name="Merkel B.J."/>
            <person name="Hornburger P."/>
            <person name="Mueller R.-W."/>
            <person name="Bruemmer F."/>
            <person name="Labrenz M."/>
            <person name="Spormann A.M."/>
            <person name="Op Den Camp H."/>
            <person name="Overmann J."/>
            <person name="Amann R."/>
            <person name="Jetten M.S.M."/>
            <person name="Mascher T."/>
            <person name="Medema M.H."/>
            <person name="Devos D.P."/>
            <person name="Kaster A.-K."/>
            <person name="Ovreas L."/>
            <person name="Rohde M."/>
            <person name="Galperin M.Y."/>
            <person name="Jogler C."/>
        </authorList>
    </citation>
    <scope>NUCLEOTIDE SEQUENCE [LARGE SCALE GENOMIC DNA]</scope>
    <source>
        <strain evidence="3 4">KOR42</strain>
    </source>
</reference>
<evidence type="ECO:0000256" key="1">
    <source>
        <dbReference type="SAM" id="Phobius"/>
    </source>
</evidence>
<gene>
    <name evidence="3" type="ORF">KOR42_02410</name>
</gene>
<dbReference type="Proteomes" id="UP000317243">
    <property type="component" value="Unassembled WGS sequence"/>
</dbReference>
<name>A0A5C5X1T9_9PLAN</name>
<feature type="transmembrane region" description="Helical" evidence="1">
    <location>
        <begin position="309"/>
        <end position="332"/>
    </location>
</feature>
<keyword evidence="1" id="KW-1133">Transmembrane helix</keyword>
<protein>
    <submittedName>
        <fullName evidence="3">Tripartite tricarboxylate transporter TctA family protein</fullName>
    </submittedName>
</protein>
<dbReference type="AlphaFoldDB" id="A0A5C5X1T9"/>
<dbReference type="EMBL" id="SIHI01000001">
    <property type="protein sequence ID" value="TWT56886.1"/>
    <property type="molecule type" value="Genomic_DNA"/>
</dbReference>
<evidence type="ECO:0000259" key="2">
    <source>
        <dbReference type="Pfam" id="PF01970"/>
    </source>
</evidence>
<sequence>MLDSLSNLFTLEALFLMFLGTSLGVVVGAIPGLTGAMLIALSLPLTFGMSGEMALVLLISMYVGTVSGGLVTATLLRIPGTPASMMTTLDGYPMAVEGKSGRALGLGVMASLVGGLVSWGFLVILSGPLATLSLQFGPFDFFALVMMALILIVSVSGESLINGLLSGALGLLAAMPGASAATGQPRWTLGFHELNDGLKLLPVLIGLFAVNQVLNEAWNLNRGQEASILRSNRISLSISDWFSNRVNLLRSSLLGTFIGILPGIGANIGSVVAYSVAKSQSSHPEKFGTGSEEGIIASEAANNATVGGALIPLIAMGIPGSVIDAILLGALVIHGLQPGPLLMEQNPEVVHIIMWTMLFSNLLMFGLMVFSIRWLAKLASLPKHLLIPTILTFCVIGSYALANRMFDVWVMLGFGLIGFFMERWRIPLAPFVIGFVLAPIGEEHLSEGLMQTNGDWSPLLTRPIAGTLTALSIALLFFTVFQHYRGRRVQAKGQDD</sequence>
<organism evidence="3 4">
    <name type="scientific">Thalassoglobus neptunius</name>
    <dbReference type="NCBI Taxonomy" id="1938619"/>
    <lineage>
        <taxon>Bacteria</taxon>
        <taxon>Pseudomonadati</taxon>
        <taxon>Planctomycetota</taxon>
        <taxon>Planctomycetia</taxon>
        <taxon>Planctomycetales</taxon>
        <taxon>Planctomycetaceae</taxon>
        <taxon>Thalassoglobus</taxon>
    </lineage>
</organism>
<feature type="transmembrane region" description="Helical" evidence="1">
    <location>
        <begin position="132"/>
        <end position="153"/>
    </location>
</feature>
<feature type="transmembrane region" description="Helical" evidence="1">
    <location>
        <begin position="12"/>
        <end position="41"/>
    </location>
</feature>